<gene>
    <name evidence="2" type="ORF">DEALK_01250</name>
</gene>
<organism evidence="2 3">
    <name type="scientific">Dehalogenimonas alkenigignens</name>
    <dbReference type="NCBI Taxonomy" id="1217799"/>
    <lineage>
        <taxon>Bacteria</taxon>
        <taxon>Bacillati</taxon>
        <taxon>Chloroflexota</taxon>
        <taxon>Dehalococcoidia</taxon>
        <taxon>Dehalococcoidales</taxon>
        <taxon>Dehalococcoidaceae</taxon>
        <taxon>Dehalogenimonas</taxon>
    </lineage>
</organism>
<keyword evidence="1" id="KW-0472">Membrane</keyword>
<keyword evidence="3" id="KW-1185">Reference proteome</keyword>
<dbReference type="EMBL" id="LFDV01000001">
    <property type="protein sequence ID" value="KTB49213.1"/>
    <property type="molecule type" value="Genomic_DNA"/>
</dbReference>
<accession>A0A0W0GKY2</accession>
<keyword evidence="1" id="KW-1133">Transmembrane helix</keyword>
<dbReference type="Proteomes" id="UP000053947">
    <property type="component" value="Unassembled WGS sequence"/>
</dbReference>
<evidence type="ECO:0000313" key="3">
    <source>
        <dbReference type="Proteomes" id="UP000053947"/>
    </source>
</evidence>
<comment type="caution">
    <text evidence="2">The sequence shown here is derived from an EMBL/GenBank/DDBJ whole genome shotgun (WGS) entry which is preliminary data.</text>
</comment>
<dbReference type="AlphaFoldDB" id="A0A0W0GKY2"/>
<evidence type="ECO:0000313" key="2">
    <source>
        <dbReference type="EMBL" id="KTB49213.1"/>
    </source>
</evidence>
<reference evidence="2 3" key="1">
    <citation type="submission" date="2015-06" db="EMBL/GenBank/DDBJ databases">
        <title>Genome sequence of the organohalide-respiring Dehalogenimonas alkenigignens type strain (IP3-3T).</title>
        <authorList>
            <person name="Key T.A."/>
            <person name="Richmond D.P."/>
            <person name="Bowman K.S."/>
            <person name="Cho Y.-J."/>
            <person name="Chun J."/>
            <person name="da Costa M.S."/>
            <person name="Rainey F.A."/>
            <person name="Moe W.M."/>
        </authorList>
    </citation>
    <scope>NUCLEOTIDE SEQUENCE [LARGE SCALE GENOMIC DNA]</scope>
    <source>
        <strain evidence="2 3">IP3-3</strain>
    </source>
</reference>
<evidence type="ECO:0000256" key="1">
    <source>
        <dbReference type="SAM" id="Phobius"/>
    </source>
</evidence>
<keyword evidence="1" id="KW-0812">Transmembrane</keyword>
<name>A0A0W0GKY2_9CHLR</name>
<sequence length="100" mass="10808">MSNELRVTRSTPSPGGSLRIVFVSSVIFPFRILLSFGSNAGIVPKSNAAKAIDLAERAEIEPFRPVNESVIGAPRGHGALRRGRLAGGEAVQMCYKRSRR</sequence>
<feature type="transmembrane region" description="Helical" evidence="1">
    <location>
        <begin position="20"/>
        <end position="42"/>
    </location>
</feature>
<protein>
    <submittedName>
        <fullName evidence="2">Uncharacterized protein</fullName>
    </submittedName>
</protein>
<proteinExistence type="predicted"/>